<dbReference type="AlphaFoldDB" id="A0AAW0BVA5"/>
<keyword evidence="3" id="KW-1185">Reference proteome</keyword>
<organism evidence="2 3">
    <name type="scientific">Favolaschia claudopus</name>
    <dbReference type="NCBI Taxonomy" id="2862362"/>
    <lineage>
        <taxon>Eukaryota</taxon>
        <taxon>Fungi</taxon>
        <taxon>Dikarya</taxon>
        <taxon>Basidiomycota</taxon>
        <taxon>Agaricomycotina</taxon>
        <taxon>Agaricomycetes</taxon>
        <taxon>Agaricomycetidae</taxon>
        <taxon>Agaricales</taxon>
        <taxon>Marasmiineae</taxon>
        <taxon>Mycenaceae</taxon>
        <taxon>Favolaschia</taxon>
    </lineage>
</organism>
<feature type="region of interest" description="Disordered" evidence="1">
    <location>
        <begin position="94"/>
        <end position="138"/>
    </location>
</feature>
<evidence type="ECO:0000313" key="3">
    <source>
        <dbReference type="Proteomes" id="UP001362999"/>
    </source>
</evidence>
<reference evidence="2 3" key="1">
    <citation type="journal article" date="2024" name="J Genomics">
        <title>Draft genome sequencing and assembly of Favolaschia claudopus CIRM-BRFM 2984 isolated from oak limbs.</title>
        <authorList>
            <person name="Navarro D."/>
            <person name="Drula E."/>
            <person name="Chaduli D."/>
            <person name="Cazenave R."/>
            <person name="Ahrendt S."/>
            <person name="Wang J."/>
            <person name="Lipzen A."/>
            <person name="Daum C."/>
            <person name="Barry K."/>
            <person name="Grigoriev I.V."/>
            <person name="Favel A."/>
            <person name="Rosso M.N."/>
            <person name="Martin F."/>
        </authorList>
    </citation>
    <scope>NUCLEOTIDE SEQUENCE [LARGE SCALE GENOMIC DNA]</scope>
    <source>
        <strain evidence="2 3">CIRM-BRFM 2984</strain>
    </source>
</reference>
<dbReference type="Proteomes" id="UP001362999">
    <property type="component" value="Unassembled WGS sequence"/>
</dbReference>
<gene>
    <name evidence="2" type="ORF">R3P38DRAFT_2929816</name>
</gene>
<proteinExistence type="predicted"/>
<comment type="caution">
    <text evidence="2">The sequence shown here is derived from an EMBL/GenBank/DDBJ whole genome shotgun (WGS) entry which is preliminary data.</text>
</comment>
<dbReference type="EMBL" id="JAWWNJ010000025">
    <property type="protein sequence ID" value="KAK7030668.1"/>
    <property type="molecule type" value="Genomic_DNA"/>
</dbReference>
<feature type="compositionally biased region" description="Polar residues" evidence="1">
    <location>
        <begin position="128"/>
        <end position="138"/>
    </location>
</feature>
<sequence length="138" mass="15911">MPIVTRLQLLKPRPRPTFPRLNRKLTRSHDSAATANLDAALQSIRVFRKPQPRKTFKRRFVLLWKRLTNPSRPRASRRFSFMPPDFDLVSHDRYSRRESRRKSKISEAMTVVVPETAADSPTKGDIATTANSLQTPDS</sequence>
<name>A0AAW0BVA5_9AGAR</name>
<evidence type="ECO:0000256" key="1">
    <source>
        <dbReference type="SAM" id="MobiDB-lite"/>
    </source>
</evidence>
<accession>A0AAW0BVA5</accession>
<protein>
    <submittedName>
        <fullName evidence="2">Uncharacterized protein</fullName>
    </submittedName>
</protein>
<evidence type="ECO:0000313" key="2">
    <source>
        <dbReference type="EMBL" id="KAK7030668.1"/>
    </source>
</evidence>